<name>A0A1M6MZB0_9BRAD</name>
<dbReference type="AlphaFoldDB" id="A0A1M6MZB0"/>
<protein>
    <submittedName>
        <fullName evidence="2">Uncharacterized protein</fullName>
    </submittedName>
</protein>
<dbReference type="EMBL" id="LT670844">
    <property type="protein sequence ID" value="SHJ88734.1"/>
    <property type="molecule type" value="Genomic_DNA"/>
</dbReference>
<keyword evidence="1" id="KW-0732">Signal</keyword>
<dbReference type="Proteomes" id="UP000189935">
    <property type="component" value="Chromosome I"/>
</dbReference>
<evidence type="ECO:0000256" key="1">
    <source>
        <dbReference type="SAM" id="SignalP"/>
    </source>
</evidence>
<feature type="chain" id="PRO_5012138591" evidence="1">
    <location>
        <begin position="25"/>
        <end position="78"/>
    </location>
</feature>
<dbReference type="OrthoDB" id="8265915at2"/>
<dbReference type="RefSeq" id="WP_079537847.1">
    <property type="nucleotide sequence ID" value="NZ_LT670844.1"/>
</dbReference>
<sequence>MKKFGYVIAALGAMAVAAPSIASAQDVVIKHRDHDRYSDHDRFGARAEVREHRDHGWHEGWRHHGDKVVIIKHRHHEY</sequence>
<gene>
    <name evidence="2" type="ORF">SAMN05444159_1797</name>
</gene>
<reference evidence="2 3" key="1">
    <citation type="submission" date="2016-11" db="EMBL/GenBank/DDBJ databases">
        <authorList>
            <person name="Jaros S."/>
            <person name="Januszkiewicz K."/>
            <person name="Wedrychowicz H."/>
        </authorList>
    </citation>
    <scope>NUCLEOTIDE SEQUENCE [LARGE SCALE GENOMIC DNA]</scope>
    <source>
        <strain evidence="2 3">GAS499</strain>
    </source>
</reference>
<accession>A0A1M6MZB0</accession>
<organism evidence="2 3">
    <name type="scientific">Bradyrhizobium lablabi</name>
    <dbReference type="NCBI Taxonomy" id="722472"/>
    <lineage>
        <taxon>Bacteria</taxon>
        <taxon>Pseudomonadati</taxon>
        <taxon>Pseudomonadota</taxon>
        <taxon>Alphaproteobacteria</taxon>
        <taxon>Hyphomicrobiales</taxon>
        <taxon>Nitrobacteraceae</taxon>
        <taxon>Bradyrhizobium</taxon>
    </lineage>
</organism>
<proteinExistence type="predicted"/>
<evidence type="ECO:0000313" key="3">
    <source>
        <dbReference type="Proteomes" id="UP000189935"/>
    </source>
</evidence>
<feature type="signal peptide" evidence="1">
    <location>
        <begin position="1"/>
        <end position="24"/>
    </location>
</feature>
<evidence type="ECO:0000313" key="2">
    <source>
        <dbReference type="EMBL" id="SHJ88734.1"/>
    </source>
</evidence>